<evidence type="ECO:0000256" key="1">
    <source>
        <dbReference type="ARBA" id="ARBA00006479"/>
    </source>
</evidence>
<dbReference type="AlphaFoldDB" id="A0A1C4XND8"/>
<comment type="similarity">
    <text evidence="1">Belongs to the ROK (NagC/XylR) family.</text>
</comment>
<dbReference type="Proteomes" id="UP000198242">
    <property type="component" value="Chromosome I"/>
</dbReference>
<accession>A0A1C4XND8</accession>
<name>A0A1C4XND8_MICVI</name>
<protein>
    <submittedName>
        <fullName evidence="2">Sugar kinase of the NBD/HSP70 family, may contain an N-terminal HTH domain</fullName>
    </submittedName>
</protein>
<keyword evidence="3" id="KW-1185">Reference proteome</keyword>
<dbReference type="EMBL" id="LT607411">
    <property type="protein sequence ID" value="SCF09998.1"/>
    <property type="molecule type" value="Genomic_DNA"/>
</dbReference>
<evidence type="ECO:0000313" key="2">
    <source>
        <dbReference type="EMBL" id="SCF09998.1"/>
    </source>
</evidence>
<dbReference type="Pfam" id="PF00480">
    <property type="entry name" value="ROK"/>
    <property type="match status" value="1"/>
</dbReference>
<dbReference type="GO" id="GO:0016301">
    <property type="term" value="F:kinase activity"/>
    <property type="evidence" value="ECO:0007669"/>
    <property type="project" value="UniProtKB-KW"/>
</dbReference>
<organism evidence="2 3">
    <name type="scientific">Micromonospora viridifaciens</name>
    <dbReference type="NCBI Taxonomy" id="1881"/>
    <lineage>
        <taxon>Bacteria</taxon>
        <taxon>Bacillati</taxon>
        <taxon>Actinomycetota</taxon>
        <taxon>Actinomycetes</taxon>
        <taxon>Micromonosporales</taxon>
        <taxon>Micromonosporaceae</taxon>
        <taxon>Micromonospora</taxon>
    </lineage>
</organism>
<keyword evidence="2" id="KW-0418">Kinase</keyword>
<dbReference type="InterPro" id="IPR000600">
    <property type="entry name" value="ROK"/>
</dbReference>
<dbReference type="Gene3D" id="1.10.10.10">
    <property type="entry name" value="Winged helix-like DNA-binding domain superfamily/Winged helix DNA-binding domain"/>
    <property type="match status" value="1"/>
</dbReference>
<dbReference type="SUPFAM" id="SSF53067">
    <property type="entry name" value="Actin-like ATPase domain"/>
    <property type="match status" value="1"/>
</dbReference>
<dbReference type="Gene3D" id="3.30.420.40">
    <property type="match status" value="2"/>
</dbReference>
<keyword evidence="2" id="KW-0808">Transferase</keyword>
<dbReference type="InterPro" id="IPR043129">
    <property type="entry name" value="ATPase_NBD"/>
</dbReference>
<evidence type="ECO:0000313" key="3">
    <source>
        <dbReference type="Proteomes" id="UP000198242"/>
    </source>
</evidence>
<dbReference type="InterPro" id="IPR036388">
    <property type="entry name" value="WH-like_DNA-bd_sf"/>
</dbReference>
<dbReference type="PANTHER" id="PTHR18964:SF149">
    <property type="entry name" value="BIFUNCTIONAL UDP-N-ACETYLGLUCOSAMINE 2-EPIMERASE_N-ACETYLMANNOSAMINE KINASE"/>
    <property type="match status" value="1"/>
</dbReference>
<sequence length="435" mass="45537">MGPPSVAPRERTAADVDARRTTVRDMRRANRSLLLTRIWLDGPLSRHELGQTTALSLASVSNLVGEMIGEGLVEEAGSVESDGGRPRVLLRVAPGYGYLVGADVGETRVQVELFDLAMTALAKAEYPIAATGPDPRDVATHLLHGLDAVVDQAGVDPAAVLGCGVAVSGTVERTADAVVHAQTLGWDGVPLGAMLRAGTDIPVHIDNGAKTLGQAEMWFGAGRGVRHAVIALVGSGVGACVVADGVGYRGAHSSAGEWGHTTIVYGGRRCRCGNLGCLEAYVGAEGVLDRFRQANRGRPAAGGDEETAFGELLRVTSRTATQVLDDTVGYLGAGVANLVNLFNPERVVLGGWAGLALGERYLPQIRTATARHALRQPYAQTSIELCRLGPDAVAMGAATLPMARLLRDGGVPREPAARVVPAPARLTRRVRARAR</sequence>
<reference evidence="3" key="1">
    <citation type="submission" date="2016-06" db="EMBL/GenBank/DDBJ databases">
        <authorList>
            <person name="Varghese N."/>
            <person name="Submissions Spin"/>
        </authorList>
    </citation>
    <scope>NUCLEOTIDE SEQUENCE [LARGE SCALE GENOMIC DNA]</scope>
    <source>
        <strain evidence="3">DSM 43909</strain>
    </source>
</reference>
<dbReference type="InterPro" id="IPR036390">
    <property type="entry name" value="WH_DNA-bd_sf"/>
</dbReference>
<gene>
    <name evidence="2" type="ORF">GA0074695_3469</name>
</gene>
<proteinExistence type="inferred from homology"/>
<dbReference type="SUPFAM" id="SSF46785">
    <property type="entry name" value="Winged helix' DNA-binding domain"/>
    <property type="match status" value="1"/>
</dbReference>
<dbReference type="PANTHER" id="PTHR18964">
    <property type="entry name" value="ROK (REPRESSOR, ORF, KINASE) FAMILY"/>
    <property type="match status" value="1"/>
</dbReference>